<dbReference type="Proteomes" id="UP001201985">
    <property type="component" value="Unassembled WGS sequence"/>
</dbReference>
<sequence>MVKLFVAITDCSWFDRLSLEKPEEVNFWQPSGQNTFRALAPEELLLFKLHAPANVIVGGGAFSHSSNIPLSMA</sequence>
<name>A0ABS9W2R9_9PROT</name>
<keyword evidence="2" id="KW-1185">Reference proteome</keyword>
<organism evidence="1 2">
    <name type="scientific">Teichococcus vastitatis</name>
    <dbReference type="NCBI Taxonomy" id="2307076"/>
    <lineage>
        <taxon>Bacteria</taxon>
        <taxon>Pseudomonadati</taxon>
        <taxon>Pseudomonadota</taxon>
        <taxon>Alphaproteobacteria</taxon>
        <taxon>Acetobacterales</taxon>
        <taxon>Roseomonadaceae</taxon>
        <taxon>Roseomonas</taxon>
    </lineage>
</organism>
<protein>
    <submittedName>
        <fullName evidence="1">Uncharacterized protein</fullName>
    </submittedName>
</protein>
<accession>A0ABS9W2R9</accession>
<dbReference type="EMBL" id="JALBUU010000004">
    <property type="protein sequence ID" value="MCI0753573.1"/>
    <property type="molecule type" value="Genomic_DNA"/>
</dbReference>
<dbReference type="RefSeq" id="WP_241792784.1">
    <property type="nucleotide sequence ID" value="NZ_JALBUU010000004.1"/>
</dbReference>
<evidence type="ECO:0000313" key="1">
    <source>
        <dbReference type="EMBL" id="MCI0753573.1"/>
    </source>
</evidence>
<reference evidence="1 2" key="1">
    <citation type="submission" date="2022-03" db="EMBL/GenBank/DDBJ databases">
        <title>Complete genome analysis of Roseomonas KG 17.1 : a prolific producer of plant growth promoters.</title>
        <authorList>
            <person name="Saadouli I."/>
            <person name="Najjari A."/>
            <person name="Mosbah A."/>
            <person name="Ouzari H.I."/>
        </authorList>
    </citation>
    <scope>NUCLEOTIDE SEQUENCE [LARGE SCALE GENOMIC DNA]</scope>
    <source>
        <strain evidence="1 2">KG17-1</strain>
    </source>
</reference>
<evidence type="ECO:0000313" key="2">
    <source>
        <dbReference type="Proteomes" id="UP001201985"/>
    </source>
</evidence>
<comment type="caution">
    <text evidence="1">The sequence shown here is derived from an EMBL/GenBank/DDBJ whole genome shotgun (WGS) entry which is preliminary data.</text>
</comment>
<proteinExistence type="predicted"/>
<gene>
    <name evidence="1" type="ORF">MON41_07350</name>
</gene>